<comment type="caution">
    <text evidence="3">The sequence shown here is derived from an EMBL/GenBank/DDBJ whole genome shotgun (WGS) entry which is preliminary data.</text>
</comment>
<comment type="cofactor">
    <cofactor evidence="1">
        <name>Mn(2+)</name>
        <dbReference type="ChEBI" id="CHEBI:29035"/>
    </cofactor>
    <text evidence="1">The Mn(2+) ion enhances activity.</text>
</comment>
<dbReference type="Pfam" id="PF01546">
    <property type="entry name" value="Peptidase_M20"/>
    <property type="match status" value="1"/>
</dbReference>
<feature type="binding site" evidence="1">
    <location>
        <position position="136"/>
    </location>
    <ligand>
        <name>Mn(2+)</name>
        <dbReference type="ChEBI" id="CHEBI:29035"/>
        <label>2</label>
    </ligand>
</feature>
<dbReference type="GO" id="GO:0046872">
    <property type="term" value="F:metal ion binding"/>
    <property type="evidence" value="ECO:0007669"/>
    <property type="project" value="UniProtKB-KW"/>
</dbReference>
<dbReference type="RefSeq" id="WP_154768189.1">
    <property type="nucleotide sequence ID" value="NZ_WLYK01000002.1"/>
</dbReference>
<evidence type="ECO:0000313" key="3">
    <source>
        <dbReference type="EMBL" id="MTD14181.1"/>
    </source>
</evidence>
<name>A0A7K1FJ67_9ACTN</name>
<dbReference type="Gene3D" id="3.40.630.10">
    <property type="entry name" value="Zn peptidases"/>
    <property type="match status" value="1"/>
</dbReference>
<dbReference type="Proteomes" id="UP000460221">
    <property type="component" value="Unassembled WGS sequence"/>
</dbReference>
<dbReference type="SUPFAM" id="SSF55031">
    <property type="entry name" value="Bacterial exopeptidase dimerisation domain"/>
    <property type="match status" value="1"/>
</dbReference>
<feature type="compositionally biased region" description="Pro residues" evidence="2">
    <location>
        <begin position="17"/>
        <end position="27"/>
    </location>
</feature>
<evidence type="ECO:0000256" key="1">
    <source>
        <dbReference type="PIRSR" id="PIRSR005962-1"/>
    </source>
</evidence>
<dbReference type="InterPro" id="IPR002933">
    <property type="entry name" value="Peptidase_M20"/>
</dbReference>
<keyword evidence="3" id="KW-0378">Hydrolase</keyword>
<dbReference type="AlphaFoldDB" id="A0A7K1FJ67"/>
<feature type="binding site" evidence="1">
    <location>
        <position position="195"/>
    </location>
    <ligand>
        <name>Mn(2+)</name>
        <dbReference type="ChEBI" id="CHEBI:29035"/>
        <label>2</label>
    </ligand>
</feature>
<accession>A0A7K1FJ67</accession>
<dbReference type="NCBIfam" id="TIGR01891">
    <property type="entry name" value="amidohydrolases"/>
    <property type="match status" value="1"/>
</dbReference>
<feature type="region of interest" description="Disordered" evidence="2">
    <location>
        <begin position="1"/>
        <end position="27"/>
    </location>
</feature>
<dbReference type="EMBL" id="WLYK01000002">
    <property type="protein sequence ID" value="MTD14181.1"/>
    <property type="molecule type" value="Genomic_DNA"/>
</dbReference>
<sequence length="433" mass="45114">MASGIEQQRADGTPSLPAVPLPAAPVPDPGAGLGPDWLDLFLARELPGLVTVRREVHAHPELSRQESATSAKILRILQGYGVRGRVLPGGTGVVAEIGTGDRVIGLRADIDALPLPELSGLPFASTVPDASHACGHDIHLTALLGAAGALAQVADRLPGRVRLIFQPAEEVMPGGAHDVVEAGVMEGVERIFAFHCDPRLEVGRIGLRTGAITSTSDLVELTVTGRGGHTARPHLTADLVHALGLVITGLPGMLSRRLDPRSVPIMVWGAVHAGEAANAIPQHGVLRGTLRMMDRRGWEAAEPLVRELIAQLLAPTGVQHELLYRRGVPPVENEPVSTGLLRVAGEHAAGAGAVGPTEQSTGGEDFSVLIDASTGAMARLGVWDGISPQVDLHSATFVADERAIPLGVRLLTHAALAGLRSESLTAAASLEQL</sequence>
<reference evidence="3 4" key="1">
    <citation type="submission" date="2019-11" db="EMBL/GenBank/DDBJ databases">
        <authorList>
            <person name="Jiang L.-Q."/>
        </authorList>
    </citation>
    <scope>NUCLEOTIDE SEQUENCE [LARGE SCALE GENOMIC DNA]</scope>
    <source>
        <strain evidence="3 4">YIM 132087</strain>
    </source>
</reference>
<dbReference type="InterPro" id="IPR017439">
    <property type="entry name" value="Amidohydrolase"/>
</dbReference>
<keyword evidence="1" id="KW-0479">Metal-binding</keyword>
<dbReference type="PIRSF" id="PIRSF005962">
    <property type="entry name" value="Pept_M20D_amidohydro"/>
    <property type="match status" value="1"/>
</dbReference>
<organism evidence="3 4">
    <name type="scientific">Nakamurella alba</name>
    <dbReference type="NCBI Taxonomy" id="2665158"/>
    <lineage>
        <taxon>Bacteria</taxon>
        <taxon>Bacillati</taxon>
        <taxon>Actinomycetota</taxon>
        <taxon>Actinomycetes</taxon>
        <taxon>Nakamurellales</taxon>
        <taxon>Nakamurellaceae</taxon>
        <taxon>Nakamurella</taxon>
    </lineage>
</organism>
<feature type="binding site" evidence="1">
    <location>
        <position position="393"/>
    </location>
    <ligand>
        <name>Mn(2+)</name>
        <dbReference type="ChEBI" id="CHEBI:29035"/>
        <label>2</label>
    </ligand>
</feature>
<dbReference type="GO" id="GO:0016787">
    <property type="term" value="F:hydrolase activity"/>
    <property type="evidence" value="ECO:0007669"/>
    <property type="project" value="UniProtKB-KW"/>
</dbReference>
<protein>
    <submittedName>
        <fullName evidence="3">Amidohydrolase</fullName>
    </submittedName>
</protein>
<dbReference type="PANTHER" id="PTHR11014">
    <property type="entry name" value="PEPTIDASE M20 FAMILY MEMBER"/>
    <property type="match status" value="1"/>
</dbReference>
<evidence type="ECO:0000256" key="2">
    <source>
        <dbReference type="SAM" id="MobiDB-lite"/>
    </source>
</evidence>
<keyword evidence="4" id="KW-1185">Reference proteome</keyword>
<dbReference type="InterPro" id="IPR036264">
    <property type="entry name" value="Bact_exopeptidase_dim_dom"/>
</dbReference>
<evidence type="ECO:0000313" key="4">
    <source>
        <dbReference type="Proteomes" id="UP000460221"/>
    </source>
</evidence>
<gene>
    <name evidence="3" type="ORF">GIS00_09510</name>
</gene>
<feature type="binding site" evidence="1">
    <location>
        <position position="134"/>
    </location>
    <ligand>
        <name>Mn(2+)</name>
        <dbReference type="ChEBI" id="CHEBI:29035"/>
        <label>2</label>
    </ligand>
</feature>
<dbReference type="PANTHER" id="PTHR11014:SF63">
    <property type="entry name" value="METALLOPEPTIDASE, PUTATIVE (AFU_ORTHOLOGUE AFUA_6G09600)-RELATED"/>
    <property type="match status" value="1"/>
</dbReference>
<proteinExistence type="predicted"/>
<keyword evidence="1" id="KW-0464">Manganese</keyword>
<dbReference type="Gene3D" id="3.30.70.360">
    <property type="match status" value="1"/>
</dbReference>
<feature type="binding site" evidence="1">
    <location>
        <position position="170"/>
    </location>
    <ligand>
        <name>Mn(2+)</name>
        <dbReference type="ChEBI" id="CHEBI:29035"/>
        <label>2</label>
    </ligand>
</feature>
<dbReference type="SUPFAM" id="SSF53187">
    <property type="entry name" value="Zn-dependent exopeptidases"/>
    <property type="match status" value="1"/>
</dbReference>